<dbReference type="AlphaFoldDB" id="A0AAD5KLB4"/>
<feature type="transmembrane region" description="Helical" evidence="4">
    <location>
        <begin position="264"/>
        <end position="284"/>
    </location>
</feature>
<keyword evidence="4" id="KW-0812">Transmembrane</keyword>
<feature type="compositionally biased region" description="Basic and acidic residues" evidence="3">
    <location>
        <begin position="13"/>
        <end position="30"/>
    </location>
</feature>
<reference evidence="5" key="1">
    <citation type="journal article" date="2022" name="IScience">
        <title>Evolution of zygomycete secretomes and the origins of terrestrial fungal ecologies.</title>
        <authorList>
            <person name="Chang Y."/>
            <person name="Wang Y."/>
            <person name="Mondo S."/>
            <person name="Ahrendt S."/>
            <person name="Andreopoulos W."/>
            <person name="Barry K."/>
            <person name="Beard J."/>
            <person name="Benny G.L."/>
            <person name="Blankenship S."/>
            <person name="Bonito G."/>
            <person name="Cuomo C."/>
            <person name="Desiro A."/>
            <person name="Gervers K.A."/>
            <person name="Hundley H."/>
            <person name="Kuo A."/>
            <person name="LaButti K."/>
            <person name="Lang B.F."/>
            <person name="Lipzen A."/>
            <person name="O'Donnell K."/>
            <person name="Pangilinan J."/>
            <person name="Reynolds N."/>
            <person name="Sandor L."/>
            <person name="Smith M.E."/>
            <person name="Tsang A."/>
            <person name="Grigoriev I.V."/>
            <person name="Stajich J.E."/>
            <person name="Spatafora J.W."/>
        </authorList>
    </citation>
    <scope>NUCLEOTIDE SEQUENCE</scope>
    <source>
        <strain evidence="5">RSA 2281</strain>
    </source>
</reference>
<dbReference type="Proteomes" id="UP001209540">
    <property type="component" value="Unassembled WGS sequence"/>
</dbReference>
<feature type="region of interest" description="Disordered" evidence="3">
    <location>
        <begin position="1"/>
        <end position="36"/>
    </location>
</feature>
<proteinExistence type="inferred from homology"/>
<name>A0AAD5KLB4_9FUNG</name>
<keyword evidence="4" id="KW-0472">Membrane</keyword>
<evidence type="ECO:0000256" key="3">
    <source>
        <dbReference type="SAM" id="MobiDB-lite"/>
    </source>
</evidence>
<feature type="transmembrane region" description="Helical" evidence="4">
    <location>
        <begin position="291"/>
        <end position="314"/>
    </location>
</feature>
<gene>
    <name evidence="5" type="ORF">BDA99DRAFT_557309</name>
</gene>
<sequence length="391" mass="42815">MASDQQTSQQDMTRVKNERVPSNDQVHGEDSNDDNGDLQVIVDKGYAWLVVIGGAASMFFPGFSTCWGTKLTVLGSMIVFLGFMLTGEATQIWHIYLCLGSTSIGMAIMLGVIYRSTPQWFVKKRATAFGIQTSAISLGSLTLPFIIIKIYNDLGYQWIYRIFGIASLGINAIAMIFIKDQPTAKKTGQTEEGSKPKNFDFDVLKKLDMILWIMVGPLSVSGRFIMFTFLPAHARQLGLSSTQIAALNSIGAASQALADRMGYLNMYIISTLVCSGSVFTIWLLANGFAELVVFSITFCFVCGTYTSISNYLIIVIYGAMVASLVDNMNQYPSAINFSMISSVFIIVLPLLATLSGKNSSHITSVTDITGYANDPSFYYKIMTGGFYVYVG</sequence>
<feature type="transmembrane region" description="Helical" evidence="4">
    <location>
        <begin position="158"/>
        <end position="178"/>
    </location>
</feature>
<dbReference type="Gene3D" id="1.20.1250.20">
    <property type="entry name" value="MFS general substrate transporter like domains"/>
    <property type="match status" value="1"/>
</dbReference>
<dbReference type="EMBL" id="JAIXMP010000007">
    <property type="protein sequence ID" value="KAI9270484.1"/>
    <property type="molecule type" value="Genomic_DNA"/>
</dbReference>
<accession>A0AAD5KLB4</accession>
<feature type="transmembrane region" description="Helical" evidence="4">
    <location>
        <begin position="45"/>
        <end position="64"/>
    </location>
</feature>
<dbReference type="InterPro" id="IPR036259">
    <property type="entry name" value="MFS_trans_sf"/>
</dbReference>
<feature type="transmembrane region" description="Helical" evidence="4">
    <location>
        <begin position="334"/>
        <end position="354"/>
    </location>
</feature>
<evidence type="ECO:0000256" key="1">
    <source>
        <dbReference type="ARBA" id="ARBA00004141"/>
    </source>
</evidence>
<evidence type="ECO:0000313" key="5">
    <source>
        <dbReference type="EMBL" id="KAI9270484.1"/>
    </source>
</evidence>
<dbReference type="PANTHER" id="PTHR11360">
    <property type="entry name" value="MONOCARBOXYLATE TRANSPORTER"/>
    <property type="match status" value="1"/>
</dbReference>
<dbReference type="GO" id="GO:0016020">
    <property type="term" value="C:membrane"/>
    <property type="evidence" value="ECO:0007669"/>
    <property type="project" value="UniProtKB-SubCell"/>
</dbReference>
<feature type="transmembrane region" description="Helical" evidence="4">
    <location>
        <begin position="93"/>
        <end position="114"/>
    </location>
</feature>
<keyword evidence="6" id="KW-1185">Reference proteome</keyword>
<dbReference type="PANTHER" id="PTHR11360:SF315">
    <property type="entry name" value="TRANSPORTER MCH2-RELATED"/>
    <property type="match status" value="1"/>
</dbReference>
<comment type="subcellular location">
    <subcellularLocation>
        <location evidence="1">Membrane</location>
        <topology evidence="1">Multi-pass membrane protein</topology>
    </subcellularLocation>
</comment>
<dbReference type="Pfam" id="PF07690">
    <property type="entry name" value="MFS_1"/>
    <property type="match status" value="1"/>
</dbReference>
<comment type="similarity">
    <text evidence="2">Belongs to the major facilitator superfamily. Monocarboxylate porter (TC 2.A.1.13) family.</text>
</comment>
<keyword evidence="4" id="KW-1133">Transmembrane helix</keyword>
<reference evidence="5" key="2">
    <citation type="submission" date="2023-02" db="EMBL/GenBank/DDBJ databases">
        <authorList>
            <consortium name="DOE Joint Genome Institute"/>
            <person name="Mondo S.J."/>
            <person name="Chang Y."/>
            <person name="Wang Y."/>
            <person name="Ahrendt S."/>
            <person name="Andreopoulos W."/>
            <person name="Barry K."/>
            <person name="Beard J."/>
            <person name="Benny G.L."/>
            <person name="Blankenship S."/>
            <person name="Bonito G."/>
            <person name="Cuomo C."/>
            <person name="Desiro A."/>
            <person name="Gervers K.A."/>
            <person name="Hundley H."/>
            <person name="Kuo A."/>
            <person name="LaButti K."/>
            <person name="Lang B.F."/>
            <person name="Lipzen A."/>
            <person name="O'Donnell K."/>
            <person name="Pangilinan J."/>
            <person name="Reynolds N."/>
            <person name="Sandor L."/>
            <person name="Smith M.W."/>
            <person name="Tsang A."/>
            <person name="Grigoriev I.V."/>
            <person name="Stajich J.E."/>
            <person name="Spatafora J.W."/>
        </authorList>
    </citation>
    <scope>NUCLEOTIDE SEQUENCE</scope>
    <source>
        <strain evidence="5">RSA 2281</strain>
    </source>
</reference>
<protein>
    <submittedName>
        <fullName evidence="5">Major facilitator superfamily domain-containing protein</fullName>
    </submittedName>
</protein>
<feature type="compositionally biased region" description="Polar residues" evidence="3">
    <location>
        <begin position="1"/>
        <end position="12"/>
    </location>
</feature>
<evidence type="ECO:0000256" key="4">
    <source>
        <dbReference type="SAM" id="Phobius"/>
    </source>
</evidence>
<feature type="transmembrane region" description="Helical" evidence="4">
    <location>
        <begin position="209"/>
        <end position="230"/>
    </location>
</feature>
<evidence type="ECO:0000313" key="6">
    <source>
        <dbReference type="Proteomes" id="UP001209540"/>
    </source>
</evidence>
<dbReference type="GO" id="GO:0022857">
    <property type="term" value="F:transmembrane transporter activity"/>
    <property type="evidence" value="ECO:0007669"/>
    <property type="project" value="InterPro"/>
</dbReference>
<organism evidence="5 6">
    <name type="scientific">Phascolomyces articulosus</name>
    <dbReference type="NCBI Taxonomy" id="60185"/>
    <lineage>
        <taxon>Eukaryota</taxon>
        <taxon>Fungi</taxon>
        <taxon>Fungi incertae sedis</taxon>
        <taxon>Mucoromycota</taxon>
        <taxon>Mucoromycotina</taxon>
        <taxon>Mucoromycetes</taxon>
        <taxon>Mucorales</taxon>
        <taxon>Lichtheimiaceae</taxon>
        <taxon>Phascolomyces</taxon>
    </lineage>
</organism>
<dbReference type="InterPro" id="IPR050327">
    <property type="entry name" value="Proton-linked_MCT"/>
</dbReference>
<feature type="transmembrane region" description="Helical" evidence="4">
    <location>
        <begin position="126"/>
        <end position="152"/>
    </location>
</feature>
<dbReference type="InterPro" id="IPR011701">
    <property type="entry name" value="MFS"/>
</dbReference>
<dbReference type="SUPFAM" id="SSF103473">
    <property type="entry name" value="MFS general substrate transporter"/>
    <property type="match status" value="1"/>
</dbReference>
<evidence type="ECO:0000256" key="2">
    <source>
        <dbReference type="ARBA" id="ARBA00006727"/>
    </source>
</evidence>
<comment type="caution">
    <text evidence="5">The sequence shown here is derived from an EMBL/GenBank/DDBJ whole genome shotgun (WGS) entry which is preliminary data.</text>
</comment>